<dbReference type="InterPro" id="IPR010985">
    <property type="entry name" value="Ribbon_hlx_hlx"/>
</dbReference>
<dbReference type="SUPFAM" id="SSF47598">
    <property type="entry name" value="Ribbon-helix-helix"/>
    <property type="match status" value="1"/>
</dbReference>
<proteinExistence type="predicted"/>
<comment type="caution">
    <text evidence="2">The sequence shown here is derived from an EMBL/GenBank/DDBJ whole genome shotgun (WGS) entry which is preliminary data.</text>
</comment>
<dbReference type="Proteomes" id="UP000744980">
    <property type="component" value="Unassembled WGS sequence"/>
</dbReference>
<name>A0AAW4FW83_9HYPH</name>
<protein>
    <submittedName>
        <fullName evidence="2">Plasmid stabilization protein</fullName>
    </submittedName>
</protein>
<dbReference type="Pfam" id="PF22513">
    <property type="entry name" value="FitA-like_RHH"/>
    <property type="match status" value="1"/>
</dbReference>
<organism evidence="2 3">
    <name type="scientific">Ensifer canadensis</name>
    <dbReference type="NCBI Taxonomy" id="555315"/>
    <lineage>
        <taxon>Bacteria</taxon>
        <taxon>Pseudomonadati</taxon>
        <taxon>Pseudomonadota</taxon>
        <taxon>Alphaproteobacteria</taxon>
        <taxon>Hyphomicrobiales</taxon>
        <taxon>Rhizobiaceae</taxon>
        <taxon>Sinorhizobium/Ensifer group</taxon>
        <taxon>Ensifer</taxon>
    </lineage>
</organism>
<dbReference type="GO" id="GO:0006355">
    <property type="term" value="P:regulation of DNA-templated transcription"/>
    <property type="evidence" value="ECO:0007669"/>
    <property type="project" value="InterPro"/>
</dbReference>
<evidence type="ECO:0000313" key="2">
    <source>
        <dbReference type="EMBL" id="MBM3095682.1"/>
    </source>
</evidence>
<sequence length="82" mass="8975">MASMTIRNLDDALKQRLRVRAASHGRSMEDEARDILRAALSTAGQRPTNLARAIRARIEPLGGVELKVPARDPIRDAPDFGA</sequence>
<reference evidence="2 3" key="1">
    <citation type="submission" date="2020-01" db="EMBL/GenBank/DDBJ databases">
        <title>Draft genome assembly of Ensifer adhaerens T173.</title>
        <authorList>
            <person name="Craig J.E."/>
            <person name="Stinchcombe J.R."/>
        </authorList>
    </citation>
    <scope>NUCLEOTIDE SEQUENCE [LARGE SCALE GENOMIC DNA]</scope>
    <source>
        <strain evidence="2 3">T173</strain>
    </source>
</reference>
<feature type="domain" description="Antitoxin FitA-like ribbon-helix-helix" evidence="1">
    <location>
        <begin position="2"/>
        <end position="40"/>
    </location>
</feature>
<keyword evidence="3" id="KW-1185">Reference proteome</keyword>
<gene>
    <name evidence="2" type="ORF">GFB56_33765</name>
</gene>
<dbReference type="Gene3D" id="1.10.1220.10">
    <property type="entry name" value="Met repressor-like"/>
    <property type="match status" value="1"/>
</dbReference>
<dbReference type="EMBL" id="WXFA01000052">
    <property type="protein sequence ID" value="MBM3095682.1"/>
    <property type="molecule type" value="Genomic_DNA"/>
</dbReference>
<dbReference type="RefSeq" id="WP_203529901.1">
    <property type="nucleotide sequence ID" value="NZ_CP083373.1"/>
</dbReference>
<evidence type="ECO:0000259" key="1">
    <source>
        <dbReference type="Pfam" id="PF22513"/>
    </source>
</evidence>
<dbReference type="AlphaFoldDB" id="A0AAW4FW83"/>
<evidence type="ECO:0000313" key="3">
    <source>
        <dbReference type="Proteomes" id="UP000744980"/>
    </source>
</evidence>
<dbReference type="InterPro" id="IPR013321">
    <property type="entry name" value="Arc_rbn_hlx_hlx"/>
</dbReference>
<accession>A0AAW4FW83</accession>
<dbReference type="InterPro" id="IPR053853">
    <property type="entry name" value="FitA-like_RHH"/>
</dbReference>